<keyword evidence="2" id="KW-1185">Reference proteome</keyword>
<protein>
    <submittedName>
        <fullName evidence="1">Uncharacterized protein</fullName>
    </submittedName>
</protein>
<evidence type="ECO:0000313" key="1">
    <source>
        <dbReference type="EMBL" id="SPO62273.1"/>
    </source>
</evidence>
<evidence type="ECO:0000313" key="2">
    <source>
        <dbReference type="Proteomes" id="UP000294335"/>
    </source>
</evidence>
<name>A0AAQ1PDB7_9PSED</name>
<accession>A0AAQ1PDB7</accession>
<sequence length="65" mass="7371">MQKNDPYVPVIVWRRRFVTPPDREPDVVDVQQGRAEYLLSGPYRLTEGARVEVIDGALLWTGSSA</sequence>
<reference evidence="1 2" key="1">
    <citation type="submission" date="2018-02" db="EMBL/GenBank/DDBJ databases">
        <authorList>
            <person name="Dubost A."/>
        </authorList>
    </citation>
    <scope>NUCLEOTIDE SEQUENCE [LARGE SCALE GENOMIC DNA]</scope>
    <source>
        <strain evidence="2">JV551A3</strain>
    </source>
</reference>
<comment type="caution">
    <text evidence="1">The sequence shown here is derived from an EMBL/GenBank/DDBJ whole genome shotgun (WGS) entry which is preliminary data.</text>
</comment>
<dbReference type="EMBL" id="OPYN01000167">
    <property type="protein sequence ID" value="SPO62273.1"/>
    <property type="molecule type" value="Genomic_DNA"/>
</dbReference>
<organism evidence="1 2">
    <name type="scientific">Pseudomonas inefficax</name>
    <dbReference type="NCBI Taxonomy" id="2078786"/>
    <lineage>
        <taxon>Bacteria</taxon>
        <taxon>Pseudomonadati</taxon>
        <taxon>Pseudomonadota</taxon>
        <taxon>Gammaproteobacteria</taxon>
        <taxon>Pseudomonadales</taxon>
        <taxon>Pseudomonadaceae</taxon>
        <taxon>Pseudomonas</taxon>
    </lineage>
</organism>
<gene>
    <name evidence="1" type="ORF">JV551A3_V1_1670018</name>
</gene>
<dbReference type="AlphaFoldDB" id="A0AAQ1PDB7"/>
<dbReference type="Proteomes" id="UP000294335">
    <property type="component" value="Unassembled WGS sequence"/>
</dbReference>
<proteinExistence type="predicted"/>